<evidence type="ECO:0000256" key="5">
    <source>
        <dbReference type="ARBA" id="ARBA00022526"/>
    </source>
</evidence>
<comment type="caution">
    <text evidence="12">The sequence shown here is derived from an EMBL/GenBank/DDBJ whole genome shotgun (WGS) entry which is preliminary data.</text>
</comment>
<dbReference type="InterPro" id="IPR001282">
    <property type="entry name" value="G6P_DH"/>
</dbReference>
<dbReference type="PIRSF" id="PIRSF000110">
    <property type="entry name" value="G6PD"/>
    <property type="match status" value="1"/>
</dbReference>
<comment type="catalytic activity">
    <reaction evidence="9">
        <text>D-glucose 6-phosphate + NADP(+) = 6-phospho-D-glucono-1,5-lactone + NADPH + H(+)</text>
        <dbReference type="Rhea" id="RHEA:15841"/>
        <dbReference type="ChEBI" id="CHEBI:15378"/>
        <dbReference type="ChEBI" id="CHEBI:57783"/>
        <dbReference type="ChEBI" id="CHEBI:57955"/>
        <dbReference type="ChEBI" id="CHEBI:58349"/>
        <dbReference type="ChEBI" id="CHEBI:61548"/>
        <dbReference type="EC" id="1.1.1.49"/>
    </reaction>
</comment>
<evidence type="ECO:0000313" key="12">
    <source>
        <dbReference type="EMBL" id="KAJ3134682.1"/>
    </source>
</evidence>
<dbReference type="Proteomes" id="UP001211907">
    <property type="component" value="Unassembled WGS sequence"/>
</dbReference>
<feature type="domain" description="Glucose-6-phosphate dehydrogenase NAD-binding" evidence="10">
    <location>
        <begin position="41"/>
        <end position="218"/>
    </location>
</feature>
<protein>
    <recommendedName>
        <fullName evidence="4 9">Glucose-6-phosphate 1-dehydrogenase</fullName>
        <ecNumber evidence="3 9">1.1.1.49</ecNumber>
    </recommendedName>
</protein>
<comment type="pathway">
    <text evidence="1 9">Carbohydrate degradation; pentose phosphate pathway; D-ribulose 5-phosphate from D-glucose 6-phosphate (oxidative stage): step 1/3.</text>
</comment>
<keyword evidence="7 9" id="KW-0560">Oxidoreductase</keyword>
<dbReference type="Pfam" id="PF00479">
    <property type="entry name" value="G6PD_N"/>
    <property type="match status" value="1"/>
</dbReference>
<dbReference type="InterPro" id="IPR019796">
    <property type="entry name" value="G6P_DH_AS"/>
</dbReference>
<evidence type="ECO:0000256" key="6">
    <source>
        <dbReference type="ARBA" id="ARBA00022857"/>
    </source>
</evidence>
<evidence type="ECO:0000313" key="13">
    <source>
        <dbReference type="Proteomes" id="UP001211907"/>
    </source>
</evidence>
<organism evidence="12 13">
    <name type="scientific">Physocladia obscura</name>
    <dbReference type="NCBI Taxonomy" id="109957"/>
    <lineage>
        <taxon>Eukaryota</taxon>
        <taxon>Fungi</taxon>
        <taxon>Fungi incertae sedis</taxon>
        <taxon>Chytridiomycota</taxon>
        <taxon>Chytridiomycota incertae sedis</taxon>
        <taxon>Chytridiomycetes</taxon>
        <taxon>Chytridiales</taxon>
        <taxon>Chytriomycetaceae</taxon>
        <taxon>Physocladia</taxon>
    </lineage>
</organism>
<evidence type="ECO:0000256" key="1">
    <source>
        <dbReference type="ARBA" id="ARBA00004937"/>
    </source>
</evidence>
<proteinExistence type="inferred from homology"/>
<name>A0AAD5T6R0_9FUNG</name>
<keyword evidence="13" id="KW-1185">Reference proteome</keyword>
<dbReference type="NCBIfam" id="TIGR00871">
    <property type="entry name" value="zwf"/>
    <property type="match status" value="1"/>
</dbReference>
<comment type="function">
    <text evidence="9">Catalyzes the rate-limiting step of the oxidative pentose-phosphate pathway, which represents a route for the dissimilation of carbohydrates besides glycolysis.</text>
</comment>
<dbReference type="InterPro" id="IPR036291">
    <property type="entry name" value="NAD(P)-bd_dom_sf"/>
</dbReference>
<dbReference type="HAMAP" id="MF_00966">
    <property type="entry name" value="G6PD"/>
    <property type="match status" value="1"/>
</dbReference>
<dbReference type="PANTHER" id="PTHR23429:SF0">
    <property type="entry name" value="GLUCOSE-6-PHOSPHATE 1-DEHYDROGENASE"/>
    <property type="match status" value="1"/>
</dbReference>
<evidence type="ECO:0000256" key="2">
    <source>
        <dbReference type="ARBA" id="ARBA00009975"/>
    </source>
</evidence>
<keyword evidence="6 9" id="KW-0521">NADP</keyword>
<evidence type="ECO:0000256" key="7">
    <source>
        <dbReference type="ARBA" id="ARBA00023002"/>
    </source>
</evidence>
<dbReference type="FunFam" id="3.30.360.10:FF:000018">
    <property type="entry name" value="Glucose-6-phosphate 1-dehydrogenase"/>
    <property type="match status" value="1"/>
</dbReference>
<evidence type="ECO:0000256" key="3">
    <source>
        <dbReference type="ARBA" id="ARBA00013019"/>
    </source>
</evidence>
<dbReference type="GO" id="GO:0006006">
    <property type="term" value="P:glucose metabolic process"/>
    <property type="evidence" value="ECO:0007669"/>
    <property type="project" value="UniProtKB-KW"/>
</dbReference>
<dbReference type="PANTHER" id="PTHR23429">
    <property type="entry name" value="GLUCOSE-6-PHOSPHATE 1-DEHYDROGENASE G6PD"/>
    <property type="match status" value="1"/>
</dbReference>
<dbReference type="PROSITE" id="PS00069">
    <property type="entry name" value="G6P_DEHYDROGENASE"/>
    <property type="match status" value="1"/>
</dbReference>
<evidence type="ECO:0000259" key="10">
    <source>
        <dbReference type="Pfam" id="PF00479"/>
    </source>
</evidence>
<evidence type="ECO:0000259" key="11">
    <source>
        <dbReference type="Pfam" id="PF02781"/>
    </source>
</evidence>
<sequence length="533" mass="60177">MSTSDTTVIIELCKIFGWTTPATVLVSEMHLKSPPLPISKARSDLAFKKTYPALFGLFSNSYLPSNVKIVGYARSHIDLPDFRARVSSKIKTTKTEALESFLSICTYVSGKYDDTASFVVLNSFVETLEAQAGGSIDDEFRKTRIFYMALPPSVFIPASKGLKEGCYLGKGGKNRLIVEKPFGKDLASSLELGRALAANWKEEEIYRIDHYLGKEMVKSLMVLRFANVFFGSIWNRHYINNVQITFKEKFGTDGRGGYFDEFGIIRDELKLTLPKKNVQIMQNHLLQVLTILAMERPVSLDAEDVRNEKVKVLRAVKPITLEDTILGQYTASAEKNEPGYLDDPTVPKGSVTPTYAAHVLNISNERWDGVPFILKAGKALNESKVEIRIQFNDPAGGLYPGTKRNELVIRLQPKEAVYAKMMNKEPGLSTDLHVTELDLSYEKRYKDAKIPDAYESLILDCLRGDHANFVRDDELELAWKIFTPLLHKIEGEKVQPEFYEFGSRGPAAAKEFIERHGFQRDSTYKWIPHAPHL</sequence>
<dbReference type="GO" id="GO:0004345">
    <property type="term" value="F:glucose-6-phosphate dehydrogenase activity"/>
    <property type="evidence" value="ECO:0007669"/>
    <property type="project" value="UniProtKB-EC"/>
</dbReference>
<dbReference type="EC" id="1.1.1.49" evidence="3 9"/>
<keyword evidence="5 9" id="KW-0313">Glucose metabolism</keyword>
<dbReference type="SUPFAM" id="SSF55347">
    <property type="entry name" value="Glyceraldehyde-3-phosphate dehydrogenase-like, C-terminal domain"/>
    <property type="match status" value="1"/>
</dbReference>
<dbReference type="Gene3D" id="3.30.360.10">
    <property type="entry name" value="Dihydrodipicolinate Reductase, domain 2"/>
    <property type="match status" value="1"/>
</dbReference>
<evidence type="ECO:0000256" key="9">
    <source>
        <dbReference type="RuleBase" id="RU362120"/>
    </source>
</evidence>
<evidence type="ECO:0000256" key="8">
    <source>
        <dbReference type="ARBA" id="ARBA00023277"/>
    </source>
</evidence>
<gene>
    <name evidence="12" type="primary">ZWF1</name>
    <name evidence="12" type="ORF">HK100_003445</name>
</gene>
<dbReference type="GO" id="GO:0009051">
    <property type="term" value="P:pentose-phosphate shunt, oxidative branch"/>
    <property type="evidence" value="ECO:0007669"/>
    <property type="project" value="TreeGrafter"/>
</dbReference>
<dbReference type="AlphaFoldDB" id="A0AAD5T6R0"/>
<reference evidence="12" key="1">
    <citation type="submission" date="2020-05" db="EMBL/GenBank/DDBJ databases">
        <title>Phylogenomic resolution of chytrid fungi.</title>
        <authorList>
            <person name="Stajich J.E."/>
            <person name="Amses K."/>
            <person name="Simmons R."/>
            <person name="Seto K."/>
            <person name="Myers J."/>
            <person name="Bonds A."/>
            <person name="Quandt C.A."/>
            <person name="Barry K."/>
            <person name="Liu P."/>
            <person name="Grigoriev I."/>
            <person name="Longcore J.E."/>
            <person name="James T.Y."/>
        </authorList>
    </citation>
    <scope>NUCLEOTIDE SEQUENCE</scope>
    <source>
        <strain evidence="12">JEL0513</strain>
    </source>
</reference>
<dbReference type="Pfam" id="PF02781">
    <property type="entry name" value="G6PD_C"/>
    <property type="match status" value="1"/>
</dbReference>
<dbReference type="GO" id="GO:0050661">
    <property type="term" value="F:NADP binding"/>
    <property type="evidence" value="ECO:0007669"/>
    <property type="project" value="InterPro"/>
</dbReference>
<dbReference type="InterPro" id="IPR022674">
    <property type="entry name" value="G6P_DH_NAD-bd"/>
</dbReference>
<dbReference type="InterPro" id="IPR022675">
    <property type="entry name" value="G6P_DH_C"/>
</dbReference>
<feature type="domain" description="Glucose-6-phosphate dehydrogenase C-terminal" evidence="11">
    <location>
        <begin position="221"/>
        <end position="518"/>
    </location>
</feature>
<evidence type="ECO:0000256" key="4">
    <source>
        <dbReference type="ARBA" id="ARBA00020444"/>
    </source>
</evidence>
<dbReference type="SUPFAM" id="SSF51735">
    <property type="entry name" value="NAD(P)-binding Rossmann-fold domains"/>
    <property type="match status" value="1"/>
</dbReference>
<keyword evidence="8 9" id="KW-0119">Carbohydrate metabolism</keyword>
<dbReference type="Gene3D" id="3.40.50.720">
    <property type="entry name" value="NAD(P)-binding Rossmann-like Domain"/>
    <property type="match status" value="1"/>
</dbReference>
<dbReference type="EMBL" id="JADGJH010000186">
    <property type="protein sequence ID" value="KAJ3134682.1"/>
    <property type="molecule type" value="Genomic_DNA"/>
</dbReference>
<dbReference type="PRINTS" id="PR00079">
    <property type="entry name" value="G6PDHDRGNASE"/>
</dbReference>
<dbReference type="GO" id="GO:0005829">
    <property type="term" value="C:cytosol"/>
    <property type="evidence" value="ECO:0007669"/>
    <property type="project" value="TreeGrafter"/>
</dbReference>
<comment type="similarity">
    <text evidence="2 9">Belongs to the glucose-6-phosphate dehydrogenase family.</text>
</comment>
<accession>A0AAD5T6R0</accession>